<evidence type="ECO:0008006" key="3">
    <source>
        <dbReference type="Google" id="ProtNLM"/>
    </source>
</evidence>
<gene>
    <name evidence="1" type="ORF">R2X38_07725</name>
</gene>
<proteinExistence type="predicted"/>
<dbReference type="Proteomes" id="UP001186452">
    <property type="component" value="Unassembled WGS sequence"/>
</dbReference>
<reference evidence="1 2" key="1">
    <citation type="submission" date="2023-10" db="EMBL/GenBank/DDBJ databases">
        <title>Marine bacteria isolated from horseshoe crab.</title>
        <authorList>
            <person name="Cheng T.H."/>
        </authorList>
    </citation>
    <scope>NUCLEOTIDE SEQUENCE [LARGE SCALE GENOMIC DNA]</scope>
    <source>
        <strain evidence="1 2">HSC6</strain>
    </source>
</reference>
<organism evidence="1 2">
    <name type="scientific">Photobacterium rosenbergii</name>
    <dbReference type="NCBI Taxonomy" id="294936"/>
    <lineage>
        <taxon>Bacteria</taxon>
        <taxon>Pseudomonadati</taxon>
        <taxon>Pseudomonadota</taxon>
        <taxon>Gammaproteobacteria</taxon>
        <taxon>Vibrionales</taxon>
        <taxon>Vibrionaceae</taxon>
        <taxon>Photobacterium</taxon>
    </lineage>
</organism>
<accession>A0ABU3ZFL2</accession>
<dbReference type="EMBL" id="JAWJZI010000002">
    <property type="protein sequence ID" value="MDV5168885.1"/>
    <property type="molecule type" value="Genomic_DNA"/>
</dbReference>
<protein>
    <recommendedName>
        <fullName evidence="3">SIR2-like domain-containing protein</fullName>
    </recommendedName>
</protein>
<name>A0ABU3ZFL2_9GAMM</name>
<dbReference type="RefSeq" id="WP_317521623.1">
    <property type="nucleotide sequence ID" value="NZ_JAWJZI010000002.1"/>
</dbReference>
<keyword evidence="2" id="KW-1185">Reference proteome</keyword>
<sequence length="534" mass="60927">MLGEFIGAQLMLGVKPPKLEKEFLMSKVSLFFGAGAEIGYGLPSGGKFALDIFRMDVAEDKKLLRETREKVNKRSNYAKNWLPQDYEKKPISSFGRTQYESLVKSSLEYKRFDIIRYLSEFDSRVSVLARKFDETFGRNIREAFENVLGISFGAETFSHEIRISGILGDYNHLFSSDFFSSYLKALELPPTDENFFIRKRCRDFCRSVLELLIGACGEELVHNLNDGIFEKKPDEIDIFDDLGAIFSLDYRGAGLTGLEVILDGEPIAITADTSDEHLICAFALEILEDIFAASLDYQSLIDSNWRYLYSPKTDWAKFCKINIFLNTAQRYISSIAENFNDKIMNGDGYYHDIIEMKKEHEVKAIGTTNYNNFIGTISEEDVYYLNGSVDDCYDPYLNTIVSQEASTDIQHFTVPFLFTQSGIKPLTSIKMSERYVQLYNNLKNSDVVAVIGYGFNVDDGHINGLFRSCIEDEGKELVIFHYMNDFGTESDLKLKEYYQERLRLKDHSGITVIKVGNDRKTPEGVIWYEALAGA</sequence>
<evidence type="ECO:0000313" key="2">
    <source>
        <dbReference type="Proteomes" id="UP001186452"/>
    </source>
</evidence>
<comment type="caution">
    <text evidence="1">The sequence shown here is derived from an EMBL/GenBank/DDBJ whole genome shotgun (WGS) entry which is preliminary data.</text>
</comment>
<evidence type="ECO:0000313" key="1">
    <source>
        <dbReference type="EMBL" id="MDV5168885.1"/>
    </source>
</evidence>